<dbReference type="EMBL" id="PYOZ01000008">
    <property type="protein sequence ID" value="PSX44417.1"/>
    <property type="molecule type" value="Genomic_DNA"/>
</dbReference>
<dbReference type="InterPro" id="IPR050314">
    <property type="entry name" value="Glycosyl_Hydrlase_18"/>
</dbReference>
<dbReference type="RefSeq" id="WP_045041900.1">
    <property type="nucleotide sequence ID" value="NZ_JZSP01000004.1"/>
</dbReference>
<dbReference type="InterPro" id="IPR001579">
    <property type="entry name" value="Glyco_hydro_18_chit_AS"/>
</dbReference>
<dbReference type="InterPro" id="IPR001223">
    <property type="entry name" value="Glyco_hydro18_cat"/>
</dbReference>
<dbReference type="Proteomes" id="UP000240728">
    <property type="component" value="Unassembled WGS sequence"/>
</dbReference>
<evidence type="ECO:0000313" key="9">
    <source>
        <dbReference type="EMBL" id="PSX44417.1"/>
    </source>
</evidence>
<dbReference type="Gene3D" id="3.40.5.30">
    <property type="entry name" value="(Trans)glycosidases - domain 2"/>
    <property type="match status" value="1"/>
</dbReference>
<keyword evidence="10" id="KW-1185">Reference proteome</keyword>
<name>A0AAX0YS27_9GAMM</name>
<dbReference type="AlphaFoldDB" id="A0AAX0YS27"/>
<dbReference type="GO" id="GO:0008843">
    <property type="term" value="F:endochitinase activity"/>
    <property type="evidence" value="ECO:0007669"/>
    <property type="project" value="UniProtKB-EC"/>
</dbReference>
<evidence type="ECO:0000313" key="10">
    <source>
        <dbReference type="Proteomes" id="UP000240728"/>
    </source>
</evidence>
<evidence type="ECO:0000256" key="3">
    <source>
        <dbReference type="ARBA" id="ARBA00022801"/>
    </source>
</evidence>
<sequence>MKRTLLAMLIATTSITACNNNNNSSDDYHGYIAKEPKPAKITEFRNVVYASYMKDANDKWFNDKSHSNEISDLNIAFINPNANMDEQGIFHPDGHVSPLSAEQKIKLTDTMSKFRSQNPDGRIFISFGGWRDNEKNESDDNIIGRDIVYEKIAASPEYRENFINDIMNVVNTYDFDGVDLDWEYPQIGEGATQYADFVNRLADKLHAENKYFTAAIIGSRDKPNDDGKAAGYLDVALDAFDTVNLMTYDMQDEDHSSYKDSVNALNYWLIERHLDPQRVTLGLPAYMRHGPTYGALVKDNPHYACRDTYPIDNPQHYYNGLPTIRSKIHLAKDNYHLGGVMLWELPCDEINLGKESLSIIETINAAIKMDSSYHNICDNHKNDSGWIVYREDDPMKHYDM</sequence>
<evidence type="ECO:0000256" key="6">
    <source>
        <dbReference type="RuleBase" id="RU004453"/>
    </source>
</evidence>
<evidence type="ECO:0000259" key="8">
    <source>
        <dbReference type="PROSITE" id="PS51910"/>
    </source>
</evidence>
<dbReference type="EC" id="3.2.1.14" evidence="2"/>
<feature type="signal peptide" evidence="7">
    <location>
        <begin position="1"/>
        <end position="19"/>
    </location>
</feature>
<keyword evidence="4 5" id="KW-0326">Glycosidase</keyword>
<dbReference type="GO" id="GO:0005576">
    <property type="term" value="C:extracellular region"/>
    <property type="evidence" value="ECO:0007669"/>
    <property type="project" value="TreeGrafter"/>
</dbReference>
<dbReference type="PROSITE" id="PS01095">
    <property type="entry name" value="GH18_1"/>
    <property type="match status" value="1"/>
</dbReference>
<protein>
    <recommendedName>
        <fullName evidence="2">chitinase</fullName>
        <ecNumber evidence="2">3.2.1.14</ecNumber>
    </recommendedName>
</protein>
<dbReference type="PANTHER" id="PTHR11177:SF317">
    <property type="entry name" value="CHITINASE 12-RELATED"/>
    <property type="match status" value="1"/>
</dbReference>
<comment type="caution">
    <text evidence="9">The sequence shown here is derived from an EMBL/GenBank/DDBJ whole genome shotgun (WGS) entry which is preliminary data.</text>
</comment>
<dbReference type="SUPFAM" id="SSF51445">
    <property type="entry name" value="(Trans)glycosidases"/>
    <property type="match status" value="1"/>
</dbReference>
<dbReference type="GO" id="GO:0006032">
    <property type="term" value="P:chitin catabolic process"/>
    <property type="evidence" value="ECO:0007669"/>
    <property type="project" value="TreeGrafter"/>
</dbReference>
<comment type="similarity">
    <text evidence="6">Belongs to the glycosyl hydrolase 18 family.</text>
</comment>
<dbReference type="Pfam" id="PF00704">
    <property type="entry name" value="Glyco_hydro_18"/>
    <property type="match status" value="1"/>
</dbReference>
<dbReference type="GO" id="GO:0008061">
    <property type="term" value="F:chitin binding"/>
    <property type="evidence" value="ECO:0007669"/>
    <property type="project" value="InterPro"/>
</dbReference>
<evidence type="ECO:0000256" key="4">
    <source>
        <dbReference type="ARBA" id="ARBA00023295"/>
    </source>
</evidence>
<dbReference type="PROSITE" id="PS51910">
    <property type="entry name" value="GH18_2"/>
    <property type="match status" value="1"/>
</dbReference>
<proteinExistence type="inferred from homology"/>
<evidence type="ECO:0000256" key="5">
    <source>
        <dbReference type="RuleBase" id="RU000489"/>
    </source>
</evidence>
<dbReference type="GO" id="GO:0005975">
    <property type="term" value="P:carbohydrate metabolic process"/>
    <property type="evidence" value="ECO:0007669"/>
    <property type="project" value="InterPro"/>
</dbReference>
<dbReference type="PROSITE" id="PS51257">
    <property type="entry name" value="PROKAR_LIPOPROTEIN"/>
    <property type="match status" value="1"/>
</dbReference>
<comment type="catalytic activity">
    <reaction evidence="1">
        <text>Random endo-hydrolysis of N-acetyl-beta-D-glucosaminide (1-&gt;4)-beta-linkages in chitin and chitodextrins.</text>
        <dbReference type="EC" id="3.2.1.14"/>
    </reaction>
</comment>
<keyword evidence="7" id="KW-0732">Signal</keyword>
<feature type="domain" description="GH18" evidence="8">
    <location>
        <begin position="44"/>
        <end position="370"/>
    </location>
</feature>
<evidence type="ECO:0000256" key="2">
    <source>
        <dbReference type="ARBA" id="ARBA00012729"/>
    </source>
</evidence>
<gene>
    <name evidence="9" type="ORF">C0W53_14205</name>
</gene>
<organism evidence="9 10">
    <name type="scientific">Photobacterium kishitanii</name>
    <dbReference type="NCBI Taxonomy" id="318456"/>
    <lineage>
        <taxon>Bacteria</taxon>
        <taxon>Pseudomonadati</taxon>
        <taxon>Pseudomonadota</taxon>
        <taxon>Gammaproteobacteria</taxon>
        <taxon>Vibrionales</taxon>
        <taxon>Vibrionaceae</taxon>
        <taxon>Photobacterium</taxon>
    </lineage>
</organism>
<evidence type="ECO:0000256" key="1">
    <source>
        <dbReference type="ARBA" id="ARBA00000822"/>
    </source>
</evidence>
<dbReference type="Gene3D" id="3.20.20.80">
    <property type="entry name" value="Glycosidases"/>
    <property type="match status" value="1"/>
</dbReference>
<evidence type="ECO:0000256" key="7">
    <source>
        <dbReference type="SAM" id="SignalP"/>
    </source>
</evidence>
<dbReference type="InterPro" id="IPR017853">
    <property type="entry name" value="GH"/>
</dbReference>
<dbReference type="SMART" id="SM00636">
    <property type="entry name" value="Glyco_18"/>
    <property type="match status" value="1"/>
</dbReference>
<dbReference type="InterPro" id="IPR011583">
    <property type="entry name" value="Chitinase_II/V-like_cat"/>
</dbReference>
<feature type="chain" id="PRO_5043331710" description="chitinase" evidence="7">
    <location>
        <begin position="20"/>
        <end position="400"/>
    </location>
</feature>
<dbReference type="PANTHER" id="PTHR11177">
    <property type="entry name" value="CHITINASE"/>
    <property type="match status" value="1"/>
</dbReference>
<accession>A0AAX0YS27</accession>
<reference evidence="9 10" key="1">
    <citation type="submission" date="2018-01" db="EMBL/GenBank/DDBJ databases">
        <title>Whole genome sequencing of Histamine producing bacteria.</title>
        <authorList>
            <person name="Butler K."/>
        </authorList>
    </citation>
    <scope>NUCLEOTIDE SEQUENCE [LARGE SCALE GENOMIC DNA]</scope>
    <source>
        <strain evidence="9 10">A1-4</strain>
    </source>
</reference>
<keyword evidence="3 5" id="KW-0378">Hydrolase</keyword>